<proteinExistence type="predicted"/>
<keyword evidence="1" id="KW-0472">Membrane</keyword>
<sequence length="149" mass="16486">MIQRIQSVYLLISALLTGSMFFVSLADLANDDATYTLLYRGLANSEELTTQTLPLAILVTVTTLVSLVTIFLYKKRMLQIRLCGLNMGLLLGTTGMIYFLGSQAAKELSAEISYNIPMVFPIVALIITFLAIRSIGKDEALIKSMDRIR</sequence>
<dbReference type="InterPro" id="IPR025635">
    <property type="entry name" value="DUF4293"/>
</dbReference>
<protein>
    <submittedName>
        <fullName evidence="2">DUF4293 domain-containing protein</fullName>
    </submittedName>
</protein>
<accession>A0ABS5JYR6</accession>
<evidence type="ECO:0000313" key="2">
    <source>
        <dbReference type="EMBL" id="MBS2100064.1"/>
    </source>
</evidence>
<keyword evidence="3" id="KW-1185">Reference proteome</keyword>
<organism evidence="2 3">
    <name type="scientific">Carboxylicivirga linearis</name>
    <dbReference type="NCBI Taxonomy" id="1628157"/>
    <lineage>
        <taxon>Bacteria</taxon>
        <taxon>Pseudomonadati</taxon>
        <taxon>Bacteroidota</taxon>
        <taxon>Bacteroidia</taxon>
        <taxon>Marinilabiliales</taxon>
        <taxon>Marinilabiliaceae</taxon>
        <taxon>Carboxylicivirga</taxon>
    </lineage>
</organism>
<dbReference type="EMBL" id="JAGUCO010000018">
    <property type="protein sequence ID" value="MBS2100064.1"/>
    <property type="molecule type" value="Genomic_DNA"/>
</dbReference>
<comment type="caution">
    <text evidence="2">The sequence shown here is derived from an EMBL/GenBank/DDBJ whole genome shotgun (WGS) entry which is preliminary data.</text>
</comment>
<name>A0ABS5JYR6_9BACT</name>
<feature type="transmembrane region" description="Helical" evidence="1">
    <location>
        <begin position="80"/>
        <end position="100"/>
    </location>
</feature>
<keyword evidence="1" id="KW-0812">Transmembrane</keyword>
<dbReference type="RefSeq" id="WP_212217306.1">
    <property type="nucleotide sequence ID" value="NZ_JAGUCO010000018.1"/>
</dbReference>
<gene>
    <name evidence="2" type="ORF">KEM10_17385</name>
</gene>
<feature type="transmembrane region" description="Helical" evidence="1">
    <location>
        <begin position="112"/>
        <end position="132"/>
    </location>
</feature>
<evidence type="ECO:0000256" key="1">
    <source>
        <dbReference type="SAM" id="Phobius"/>
    </source>
</evidence>
<evidence type="ECO:0000313" key="3">
    <source>
        <dbReference type="Proteomes" id="UP000708576"/>
    </source>
</evidence>
<dbReference type="Proteomes" id="UP000708576">
    <property type="component" value="Unassembled WGS sequence"/>
</dbReference>
<dbReference type="Pfam" id="PF14126">
    <property type="entry name" value="DUF4293"/>
    <property type="match status" value="1"/>
</dbReference>
<keyword evidence="1" id="KW-1133">Transmembrane helix</keyword>
<reference evidence="2 3" key="1">
    <citation type="journal article" date="2015" name="Int. J. Syst. Evol. Microbiol.">
        <title>Carboxylicivirga linearis sp. nov., isolated from a sea cucumber culture pond.</title>
        <authorList>
            <person name="Wang F.Q."/>
            <person name="Zhou Y.X."/>
            <person name="Lin X.Z."/>
            <person name="Chen G.J."/>
            <person name="Du Z.J."/>
        </authorList>
    </citation>
    <scope>NUCLEOTIDE SEQUENCE [LARGE SCALE GENOMIC DNA]</scope>
    <source>
        <strain evidence="2 3">FB218</strain>
    </source>
</reference>
<feature type="transmembrane region" description="Helical" evidence="1">
    <location>
        <begin position="52"/>
        <end position="73"/>
    </location>
</feature>